<dbReference type="PANTHER" id="PTHR43649">
    <property type="entry name" value="ARABINOSE-BINDING PROTEIN-RELATED"/>
    <property type="match status" value="1"/>
</dbReference>
<dbReference type="Proteomes" id="UP000277457">
    <property type="component" value="Unassembled WGS sequence"/>
</dbReference>
<comment type="caution">
    <text evidence="2">The sequence shown here is derived from an EMBL/GenBank/DDBJ whole genome shotgun (WGS) entry which is preliminary data.</text>
</comment>
<feature type="signal peptide" evidence="1">
    <location>
        <begin position="1"/>
        <end position="28"/>
    </location>
</feature>
<dbReference type="SUPFAM" id="SSF53850">
    <property type="entry name" value="Periplasmic binding protein-like II"/>
    <property type="match status" value="1"/>
</dbReference>
<protein>
    <recommendedName>
        <fullName evidence="4">Sugar ABC transporter substrate-binding protein</fullName>
    </recommendedName>
</protein>
<accession>A0A662D7F7</accession>
<dbReference type="Gene3D" id="3.40.190.10">
    <property type="entry name" value="Periplasmic binding protein-like II"/>
    <property type="match status" value="2"/>
</dbReference>
<evidence type="ECO:0000256" key="1">
    <source>
        <dbReference type="SAM" id="SignalP"/>
    </source>
</evidence>
<dbReference type="EMBL" id="QMPY01000002">
    <property type="protein sequence ID" value="RLE08915.1"/>
    <property type="molecule type" value="Genomic_DNA"/>
</dbReference>
<dbReference type="AlphaFoldDB" id="A0A662D7F7"/>
<evidence type="ECO:0000313" key="2">
    <source>
        <dbReference type="EMBL" id="RLE08915.1"/>
    </source>
</evidence>
<feature type="chain" id="PRO_5025017188" description="Sugar ABC transporter substrate-binding protein" evidence="1">
    <location>
        <begin position="29"/>
        <end position="454"/>
    </location>
</feature>
<gene>
    <name evidence="2" type="ORF">DRZ78_00095</name>
</gene>
<evidence type="ECO:0008006" key="4">
    <source>
        <dbReference type="Google" id="ProtNLM"/>
    </source>
</evidence>
<dbReference type="CDD" id="cd13585">
    <property type="entry name" value="PBP2_TMBP_like"/>
    <property type="match status" value="1"/>
</dbReference>
<dbReference type="InterPro" id="IPR050490">
    <property type="entry name" value="Bact_solute-bd_prot1"/>
</dbReference>
<name>A0A662D7F7_UNCAE</name>
<dbReference type="PANTHER" id="PTHR43649:SF12">
    <property type="entry name" value="DIACETYLCHITOBIOSE BINDING PROTEIN DASA"/>
    <property type="match status" value="1"/>
</dbReference>
<reference evidence="2 3" key="1">
    <citation type="submission" date="2018-06" db="EMBL/GenBank/DDBJ databases">
        <title>Extensive metabolic versatility and redundancy in microbially diverse, dynamic hydrothermal sediments.</title>
        <authorList>
            <person name="Dombrowski N."/>
            <person name="Teske A."/>
            <person name="Baker B.J."/>
        </authorList>
    </citation>
    <scope>NUCLEOTIDE SEQUENCE [LARGE SCALE GENOMIC DNA]</scope>
    <source>
        <strain evidence="2">B7_G13</strain>
    </source>
</reference>
<proteinExistence type="predicted"/>
<dbReference type="InterPro" id="IPR006059">
    <property type="entry name" value="SBP"/>
</dbReference>
<dbReference type="Pfam" id="PF01547">
    <property type="entry name" value="SBP_bac_1"/>
    <property type="match status" value="1"/>
</dbReference>
<sequence>MHKKLRKVIMLTAAFSMVMSTYGGLAMAAEKSPFAGETVTIMVHPVPHATGIYMFKDKFEKKYGIKLNVIEVPPESLYEKAMTEFVAESGAYDLVDFNPAWIADYSRFLEPLGPLAKRYNLDFKLDDVMPIFRMMNSWAGKWYAMPWDGDTHMLYYRKDIFDKFGLKPPKTFEDFLNIAKFLNGWDWDNDGEIEYGCASYLKRGRTYWWFLGRFAGYGGNYFDKDMNPLINTEAGVKALKNLVECIKYMPPGALNYSYMELRTAYVKGDVPMCIQWTCVGKAAEDPNESKIVGKTGYGLYPGGKTMIAGGWQFGIPKTSKHKGAAIQCLQFYTNPENSLQIVMNPATSLDPYRKSHYRAPEFRRAWPTAGEYLDAIEANLRQGFPDLEIPGAAEYMDALDYELCLAYAGEKPVKKALDDAAKKWNEITRRMGKEKQKEAWLAQLEAMKILGIGE</sequence>
<organism evidence="2 3">
    <name type="scientific">Aerophobetes bacterium</name>
    <dbReference type="NCBI Taxonomy" id="2030807"/>
    <lineage>
        <taxon>Bacteria</taxon>
        <taxon>Candidatus Aerophobota</taxon>
    </lineage>
</organism>
<keyword evidence="1" id="KW-0732">Signal</keyword>
<evidence type="ECO:0000313" key="3">
    <source>
        <dbReference type="Proteomes" id="UP000277457"/>
    </source>
</evidence>